<dbReference type="NCBIfam" id="NF006573">
    <property type="entry name" value="PRK09094.1"/>
    <property type="match status" value="1"/>
</dbReference>
<evidence type="ECO:0000256" key="6">
    <source>
        <dbReference type="ARBA" id="ARBA00023136"/>
    </source>
</evidence>
<feature type="transmembrane region" description="Helical" evidence="8">
    <location>
        <begin position="28"/>
        <end position="51"/>
    </location>
</feature>
<evidence type="ECO:0000313" key="9">
    <source>
        <dbReference type="EMBL" id="KRG69581.1"/>
    </source>
</evidence>
<evidence type="ECO:0000256" key="4">
    <source>
        <dbReference type="ARBA" id="ARBA00022692"/>
    </source>
</evidence>
<evidence type="ECO:0000256" key="5">
    <source>
        <dbReference type="ARBA" id="ARBA00022989"/>
    </source>
</evidence>
<dbReference type="InterPro" id="IPR050601">
    <property type="entry name" value="CPA3_antiporter_subunitC"/>
</dbReference>
<dbReference type="Gene3D" id="1.10.287.3510">
    <property type="match status" value="1"/>
</dbReference>
<organism evidence="9 10">
    <name type="scientific">Pseudoxanthomonas dokdonensis</name>
    <dbReference type="NCBI Taxonomy" id="344882"/>
    <lineage>
        <taxon>Bacteria</taxon>
        <taxon>Pseudomonadati</taxon>
        <taxon>Pseudomonadota</taxon>
        <taxon>Gammaproteobacteria</taxon>
        <taxon>Lysobacterales</taxon>
        <taxon>Lysobacteraceae</taxon>
        <taxon>Pseudoxanthomonas</taxon>
    </lineage>
</organism>
<protein>
    <submittedName>
        <fullName evidence="9">NADH-ubiquinone oxidoreductase subunit 4L</fullName>
    </submittedName>
</protein>
<feature type="transmembrane region" description="Helical" evidence="8">
    <location>
        <begin position="6"/>
        <end position="21"/>
    </location>
</feature>
<dbReference type="PANTHER" id="PTHR34583">
    <property type="entry name" value="ANTIPORTER SUBUNIT MNHC2-RELATED"/>
    <property type="match status" value="1"/>
</dbReference>
<keyword evidence="6 8" id="KW-0472">Membrane</keyword>
<evidence type="ECO:0000256" key="7">
    <source>
        <dbReference type="SAM" id="MobiDB-lite"/>
    </source>
</evidence>
<reference evidence="9 10" key="1">
    <citation type="submission" date="2015-05" db="EMBL/GenBank/DDBJ databases">
        <title>Genome sequencing and analysis of members of genus Stenotrophomonas.</title>
        <authorList>
            <person name="Patil P.P."/>
            <person name="Midha S."/>
            <person name="Patil P.B."/>
        </authorList>
    </citation>
    <scope>NUCLEOTIDE SEQUENCE [LARGE SCALE GENOMIC DNA]</scope>
    <source>
        <strain evidence="9 10">DSM 21858</strain>
    </source>
</reference>
<evidence type="ECO:0000256" key="3">
    <source>
        <dbReference type="ARBA" id="ARBA00022475"/>
    </source>
</evidence>
<dbReference type="AlphaFoldDB" id="A0A0R0CI54"/>
<evidence type="ECO:0000256" key="2">
    <source>
        <dbReference type="ARBA" id="ARBA00010388"/>
    </source>
</evidence>
<evidence type="ECO:0000313" key="10">
    <source>
        <dbReference type="Proteomes" id="UP000052052"/>
    </source>
</evidence>
<dbReference type="PATRIC" id="fig|344882.3.peg.3134"/>
<comment type="caution">
    <text evidence="9">The sequence shown here is derived from an EMBL/GenBank/DDBJ whole genome shotgun (WGS) entry which is preliminary data.</text>
</comment>
<dbReference type="GO" id="GO:0005886">
    <property type="term" value="C:plasma membrane"/>
    <property type="evidence" value="ECO:0007669"/>
    <property type="project" value="UniProtKB-SubCell"/>
</dbReference>
<proteinExistence type="inferred from homology"/>
<dbReference type="Proteomes" id="UP000052052">
    <property type="component" value="Unassembled WGS sequence"/>
</dbReference>
<keyword evidence="3" id="KW-1003">Cell membrane</keyword>
<name>A0A0R0CI54_9GAMM</name>
<keyword evidence="10" id="KW-1185">Reference proteome</keyword>
<dbReference type="RefSeq" id="WP_057658277.1">
    <property type="nucleotide sequence ID" value="NZ_LDJL01000009.1"/>
</dbReference>
<sequence>MELAMASAIGILTAGGIYLLLRARSFDVILGLTLLSYATNLLIFSAGRLFVGKAPVLREGVAPTLDHYVDPLPQALVLTAIVIAFAMTAVTLVMAIRSRGDNLSDHVDGRRNDPASAAPQPVAASDAGGGSAASQGGDA</sequence>
<dbReference type="Pfam" id="PF00420">
    <property type="entry name" value="Oxidored_q2"/>
    <property type="match status" value="1"/>
</dbReference>
<evidence type="ECO:0000256" key="8">
    <source>
        <dbReference type="SAM" id="Phobius"/>
    </source>
</evidence>
<dbReference type="OrthoDB" id="9799219at2"/>
<feature type="compositionally biased region" description="Basic and acidic residues" evidence="7">
    <location>
        <begin position="102"/>
        <end position="113"/>
    </location>
</feature>
<keyword evidence="4 8" id="KW-0812">Transmembrane</keyword>
<accession>A0A0R0CI54</accession>
<keyword evidence="5 8" id="KW-1133">Transmembrane helix</keyword>
<feature type="transmembrane region" description="Helical" evidence="8">
    <location>
        <begin position="71"/>
        <end position="96"/>
    </location>
</feature>
<dbReference type="EMBL" id="LDJL01000009">
    <property type="protein sequence ID" value="KRG69581.1"/>
    <property type="molecule type" value="Genomic_DNA"/>
</dbReference>
<dbReference type="PANTHER" id="PTHR34583:SF2">
    <property type="entry name" value="ANTIPORTER SUBUNIT MNHC2-RELATED"/>
    <property type="match status" value="1"/>
</dbReference>
<comment type="similarity">
    <text evidence="2">Belongs to the CPA3 antiporters (TC 2.A.63) subunit C family.</text>
</comment>
<evidence type="ECO:0000256" key="1">
    <source>
        <dbReference type="ARBA" id="ARBA00004651"/>
    </source>
</evidence>
<comment type="subcellular location">
    <subcellularLocation>
        <location evidence="1">Cell membrane</location>
        <topology evidence="1">Multi-pass membrane protein</topology>
    </subcellularLocation>
</comment>
<gene>
    <name evidence="9" type="ORF">ABB29_08880</name>
</gene>
<keyword evidence="9" id="KW-0830">Ubiquinone</keyword>
<feature type="compositionally biased region" description="Low complexity" evidence="7">
    <location>
        <begin position="114"/>
        <end position="139"/>
    </location>
</feature>
<feature type="region of interest" description="Disordered" evidence="7">
    <location>
        <begin position="102"/>
        <end position="139"/>
    </location>
</feature>
<dbReference type="STRING" id="344882.ABB29_08880"/>
<dbReference type="InterPro" id="IPR039428">
    <property type="entry name" value="NUOK/Mnh_C1-like"/>
</dbReference>